<keyword evidence="2" id="KW-1185">Reference proteome</keyword>
<proteinExistence type="predicted"/>
<dbReference type="Proteomes" id="UP001595880">
    <property type="component" value="Unassembled WGS sequence"/>
</dbReference>
<sequence>MTDKQCMYDGKVMTILEYKRKQAVSQFEQRLTQLSKSCASQQHDGTCVITGEQCSVLNDGFPTHQNRRCLYFEQSVLPADNATFKDYFAIMQGDKVQSVTYDGTCRRCQEEFLKKAKNQLYCASCASYLAKERKRKYYHKTAN</sequence>
<dbReference type="RefSeq" id="WP_390198194.1">
    <property type="nucleotide sequence ID" value="NZ_JBHSDV010000002.1"/>
</dbReference>
<evidence type="ECO:0008006" key="3">
    <source>
        <dbReference type="Google" id="ProtNLM"/>
    </source>
</evidence>
<evidence type="ECO:0000313" key="1">
    <source>
        <dbReference type="EMBL" id="MFC4387748.1"/>
    </source>
</evidence>
<protein>
    <recommendedName>
        <fullName evidence="3">Conjugal transfer protein</fullName>
    </recommendedName>
</protein>
<gene>
    <name evidence="1" type="ORF">ACFOZ1_07960</name>
</gene>
<organism evidence="1 2">
    <name type="scientific">Gracilibacillus marinus</name>
    <dbReference type="NCBI Taxonomy" id="630535"/>
    <lineage>
        <taxon>Bacteria</taxon>
        <taxon>Bacillati</taxon>
        <taxon>Bacillota</taxon>
        <taxon>Bacilli</taxon>
        <taxon>Bacillales</taxon>
        <taxon>Bacillaceae</taxon>
        <taxon>Gracilibacillus</taxon>
    </lineage>
</organism>
<comment type="caution">
    <text evidence="1">The sequence shown here is derived from an EMBL/GenBank/DDBJ whole genome shotgun (WGS) entry which is preliminary data.</text>
</comment>
<accession>A0ABV8VY65</accession>
<evidence type="ECO:0000313" key="2">
    <source>
        <dbReference type="Proteomes" id="UP001595880"/>
    </source>
</evidence>
<dbReference type="EMBL" id="JBHSDV010000002">
    <property type="protein sequence ID" value="MFC4387748.1"/>
    <property type="molecule type" value="Genomic_DNA"/>
</dbReference>
<name>A0ABV8VY65_9BACI</name>
<reference evidence="2" key="1">
    <citation type="journal article" date="2019" name="Int. J. Syst. Evol. Microbiol.">
        <title>The Global Catalogue of Microorganisms (GCM) 10K type strain sequencing project: providing services to taxonomists for standard genome sequencing and annotation.</title>
        <authorList>
            <consortium name="The Broad Institute Genomics Platform"/>
            <consortium name="The Broad Institute Genome Sequencing Center for Infectious Disease"/>
            <person name="Wu L."/>
            <person name="Ma J."/>
        </authorList>
    </citation>
    <scope>NUCLEOTIDE SEQUENCE [LARGE SCALE GENOMIC DNA]</scope>
    <source>
        <strain evidence="2">KACC 14058</strain>
    </source>
</reference>